<feature type="domain" description="RRM" evidence="11">
    <location>
        <begin position="17"/>
        <end position="99"/>
    </location>
</feature>
<dbReference type="GO" id="GO:0005829">
    <property type="term" value="C:cytosol"/>
    <property type="evidence" value="ECO:0007669"/>
    <property type="project" value="TreeGrafter"/>
</dbReference>
<evidence type="ECO:0000256" key="10">
    <source>
        <dbReference type="SAM" id="MobiDB-lite"/>
    </source>
</evidence>
<dbReference type="GO" id="GO:0018738">
    <property type="term" value="F:S-formylglutathione hydrolase activity"/>
    <property type="evidence" value="ECO:0007669"/>
    <property type="project" value="UniProtKB-EC"/>
</dbReference>
<evidence type="ECO:0000256" key="8">
    <source>
        <dbReference type="ARBA" id="ARBA00032082"/>
    </source>
</evidence>
<dbReference type="GO" id="GO:0052689">
    <property type="term" value="F:carboxylic ester hydrolase activity"/>
    <property type="evidence" value="ECO:0007669"/>
    <property type="project" value="UniProtKB-KW"/>
</dbReference>
<keyword evidence="9" id="KW-0694">RNA-binding</keyword>
<dbReference type="EC" id="3.1.2.12" evidence="3"/>
<keyword evidence="6" id="KW-0677">Repeat</keyword>
<dbReference type="PANTHER" id="PTHR10061:SF0">
    <property type="entry name" value="S-FORMYLGLUTATHIONE HYDROLASE"/>
    <property type="match status" value="1"/>
</dbReference>
<dbReference type="SMART" id="SM00360">
    <property type="entry name" value="RRM"/>
    <property type="match status" value="4"/>
</dbReference>
<dbReference type="SUPFAM" id="SSF54928">
    <property type="entry name" value="RNA-binding domain, RBD"/>
    <property type="match status" value="3"/>
</dbReference>
<reference evidence="13" key="1">
    <citation type="submission" date="2022-11" db="UniProtKB">
        <authorList>
            <consortium name="WormBaseParasite"/>
        </authorList>
    </citation>
    <scope>IDENTIFICATION</scope>
</reference>
<evidence type="ECO:0000256" key="4">
    <source>
        <dbReference type="ARBA" id="ARBA00016774"/>
    </source>
</evidence>
<dbReference type="AlphaFoldDB" id="A0A915MAW5"/>
<name>A0A915MAW5_MELJA</name>
<dbReference type="InterPro" id="IPR000504">
    <property type="entry name" value="RRM_dom"/>
</dbReference>
<dbReference type="PROSITE" id="PS50102">
    <property type="entry name" value="RRM"/>
    <property type="match status" value="4"/>
</dbReference>
<dbReference type="GO" id="GO:0003723">
    <property type="term" value="F:RNA binding"/>
    <property type="evidence" value="ECO:0007669"/>
    <property type="project" value="UniProtKB-UniRule"/>
</dbReference>
<feature type="compositionally biased region" description="Pro residues" evidence="10">
    <location>
        <begin position="926"/>
        <end position="951"/>
    </location>
</feature>
<dbReference type="Pfam" id="PF01391">
    <property type="entry name" value="Collagen"/>
    <property type="match status" value="1"/>
</dbReference>
<accession>A0A915MAW5</accession>
<dbReference type="InterPro" id="IPR008160">
    <property type="entry name" value="Collagen"/>
</dbReference>
<evidence type="ECO:0000256" key="3">
    <source>
        <dbReference type="ARBA" id="ARBA00012479"/>
    </source>
</evidence>
<dbReference type="GO" id="GO:0046294">
    <property type="term" value="P:formaldehyde catabolic process"/>
    <property type="evidence" value="ECO:0007669"/>
    <property type="project" value="InterPro"/>
</dbReference>
<evidence type="ECO:0000256" key="7">
    <source>
        <dbReference type="ARBA" id="ARBA00022801"/>
    </source>
</evidence>
<dbReference type="InterPro" id="IPR029058">
    <property type="entry name" value="AB_hydrolase_fold"/>
</dbReference>
<protein>
    <recommendedName>
        <fullName evidence="4">S-formylglutathione hydrolase</fullName>
        <ecNumber evidence="3">3.1.2.12</ecNumber>
    </recommendedName>
    <alternativeName>
        <fullName evidence="8">Esterase D</fullName>
    </alternativeName>
</protein>
<feature type="region of interest" description="Disordered" evidence="10">
    <location>
        <begin position="768"/>
        <end position="796"/>
    </location>
</feature>
<dbReference type="Proteomes" id="UP000887561">
    <property type="component" value="Unplaced"/>
</dbReference>
<feature type="region of interest" description="Disordered" evidence="10">
    <location>
        <begin position="829"/>
        <end position="968"/>
    </location>
</feature>
<evidence type="ECO:0000256" key="5">
    <source>
        <dbReference type="ARBA" id="ARBA00022487"/>
    </source>
</evidence>
<evidence type="ECO:0000256" key="6">
    <source>
        <dbReference type="ARBA" id="ARBA00022737"/>
    </source>
</evidence>
<dbReference type="WBParaSite" id="scaffold35324_cov208.g22387">
    <property type="protein sequence ID" value="scaffold35324_cov208.g22387"/>
    <property type="gene ID" value="scaffold35324_cov208.g22387"/>
</dbReference>
<dbReference type="Pfam" id="PF00076">
    <property type="entry name" value="RRM_1"/>
    <property type="match status" value="4"/>
</dbReference>
<evidence type="ECO:0000259" key="11">
    <source>
        <dbReference type="PROSITE" id="PS50102"/>
    </source>
</evidence>
<evidence type="ECO:0000256" key="9">
    <source>
        <dbReference type="PROSITE-ProRule" id="PRU00176"/>
    </source>
</evidence>
<dbReference type="Gene3D" id="3.30.70.330">
    <property type="match status" value="4"/>
</dbReference>
<dbReference type="Pfam" id="PF00756">
    <property type="entry name" value="Esterase"/>
    <property type="match status" value="1"/>
</dbReference>
<evidence type="ECO:0000256" key="2">
    <source>
        <dbReference type="ARBA" id="ARBA00005622"/>
    </source>
</evidence>
<comment type="similarity">
    <text evidence="2">Belongs to the esterase D family.</text>
</comment>
<organism evidence="12 13">
    <name type="scientific">Meloidogyne javanica</name>
    <name type="common">Root-knot nematode worm</name>
    <dbReference type="NCBI Taxonomy" id="6303"/>
    <lineage>
        <taxon>Eukaryota</taxon>
        <taxon>Metazoa</taxon>
        <taxon>Ecdysozoa</taxon>
        <taxon>Nematoda</taxon>
        <taxon>Chromadorea</taxon>
        <taxon>Rhabditida</taxon>
        <taxon>Tylenchina</taxon>
        <taxon>Tylenchomorpha</taxon>
        <taxon>Tylenchoidea</taxon>
        <taxon>Meloidogynidae</taxon>
        <taxon>Meloidogyninae</taxon>
        <taxon>Meloidogyne</taxon>
        <taxon>Meloidogyne incognita group</taxon>
    </lineage>
</organism>
<feature type="compositionally biased region" description="Pro residues" evidence="10">
    <location>
        <begin position="901"/>
        <end position="917"/>
    </location>
</feature>
<feature type="domain" description="RRM" evidence="11">
    <location>
        <begin position="337"/>
        <end position="415"/>
    </location>
</feature>
<dbReference type="InterPro" id="IPR000801">
    <property type="entry name" value="Esterase-like"/>
</dbReference>
<dbReference type="SUPFAM" id="SSF53474">
    <property type="entry name" value="alpha/beta-Hydrolases"/>
    <property type="match status" value="1"/>
</dbReference>
<feature type="domain" description="RRM" evidence="11">
    <location>
        <begin position="148"/>
        <end position="225"/>
    </location>
</feature>
<comment type="function">
    <text evidence="1">Serine hydrolase involved in the detoxification of formaldehyde.</text>
</comment>
<sequence length="994" mass="108545">MTDSSTENSIPSNIECSRLFVKNLSGGGKKKGWNEQKLRQLFEKFGAITDIKLKINDKSGAIKFAFVGFENSSSCQTAFEKLNGTFLRGKKLEIDLCKPLPEERKQLTREFTLRKIRKQCAGESNDEEDSKAESSVDKLIEEKIMDTGRLFLRNLPFSCTEEKLKELLEPFGTLAEINLIITREGQCKGYALCSFMFPEHALEAWKKLDGQIFMGRLLHIIAGEENTKKPIQLGEKTLSKFQTDRESNRRGENAEKLKQTWNSLFLGTNAVADLLAEDYQVTKRELLLEEKGENSAAVRLAMAETRLVRETKKFLLDHGVKLDVFSNTNSTAKRSKTVILVKNLNGKPGGSEELNRIFSRYGEIKNVVMPPDHGISALVEMRNELDAKKAFETLSYSKRFSISDGRPLYLEWAPIDANPKEISQLFSAFGELKFVRIPKKPGGEGRGFCFVEFISPADAKRAMETLMHSTHLYGRRLVLEWAKMEENVEELREKVKGKNLLLIKDLSAEKAGQYNWGDVLNCKMKFGIYLPDCCVAKEPVSVPILFWLSGLTCTEENFIIKSGMQRFASKFKVIVVNPDTSPRGDDIPVGIDGDPNFGVAAGFYLDATEPKFAKNYKMYSYLVKEFVPLIFEEYKELIIKQSCGIFGHSMGGHGALTIGLKHPELFKSISVFAPICNPMKKTPNFGYKHLEAFLGPLEGENILEWEKYDSVALASKYKGPKVEILFDQFASRNIWKELLFEESGSRVRRQSGGDYGAEEQCTSCVQLQCPPGPPGPPGVNGEDGVDGQPGRPGKPGFDYQPFFFKFHFEGLDGLDVPLEPEPSFPCVICPAGPPGNRGPQGEAGRPGPPGEPGHAGLPGRPGKPGRVGDAGLPGVRGETGEPGMKGPPGDDSIGGTGIKGPPGPPGPRGPKGPPGPNGTPSQNAGPPGPVGEPGPPGPPGKRGEPGPPGPIGAPGDAGESGGHCPSSCGIQNIIAPSIAELDTGDIHQPKSGGY</sequence>
<dbReference type="PANTHER" id="PTHR10061">
    <property type="entry name" value="S-FORMYLGLUTATHIONE HYDROLASE"/>
    <property type="match status" value="1"/>
</dbReference>
<dbReference type="InterPro" id="IPR014186">
    <property type="entry name" value="S-formylglutathione_hydrol"/>
</dbReference>
<proteinExistence type="inferred from homology"/>
<dbReference type="Gene3D" id="3.40.50.1820">
    <property type="entry name" value="alpha/beta hydrolase"/>
    <property type="match status" value="1"/>
</dbReference>
<dbReference type="InterPro" id="IPR035979">
    <property type="entry name" value="RBD_domain_sf"/>
</dbReference>
<keyword evidence="5" id="KW-0719">Serine esterase</keyword>
<keyword evidence="12" id="KW-1185">Reference proteome</keyword>
<feature type="domain" description="RRM" evidence="11">
    <location>
        <begin position="406"/>
        <end position="484"/>
    </location>
</feature>
<evidence type="ECO:0000313" key="13">
    <source>
        <dbReference type="WBParaSite" id="scaffold35324_cov208.g22387"/>
    </source>
</evidence>
<evidence type="ECO:0000256" key="1">
    <source>
        <dbReference type="ARBA" id="ARBA00002608"/>
    </source>
</evidence>
<dbReference type="InterPro" id="IPR012677">
    <property type="entry name" value="Nucleotide-bd_a/b_plait_sf"/>
</dbReference>
<evidence type="ECO:0000313" key="12">
    <source>
        <dbReference type="Proteomes" id="UP000887561"/>
    </source>
</evidence>
<keyword evidence="7" id="KW-0378">Hydrolase</keyword>